<feature type="region of interest" description="Disordered" evidence="1">
    <location>
        <begin position="1"/>
        <end position="82"/>
    </location>
</feature>
<dbReference type="GeneID" id="91094409"/>
<dbReference type="Proteomes" id="UP001355207">
    <property type="component" value="Chromosome 4"/>
</dbReference>
<accession>A0AAX4JTR6</accession>
<dbReference type="AlphaFoldDB" id="A0AAX4JTR6"/>
<sequence length="263" mass="29509">MIHENPSSNPPPPAAETTKDNSAPFLESLTSTDGVAQQSEDAILERPIAEKTEEKPLRPLTSLSWPPEPDPSIFTDPLQKEDPKPLRHEELLRIATSKDLRQLLSTSPKLTKILTIIDSIQSSKKRHETISKLLGLDSDSLSITNGITESFLNGRDSPPPLNDLLDSLVNQSATNRNNNNDLSTENQYHYQKRNEWYLTSSSQNQNYQNRNNKDKDDDGIWIGEEEKILFKLFSNSICQSIDGSNENGNDQLAWGQGSLGWEI</sequence>
<keyword evidence="3" id="KW-1185">Reference proteome</keyword>
<proteinExistence type="predicted"/>
<reference evidence="2 3" key="1">
    <citation type="submission" date="2024-01" db="EMBL/GenBank/DDBJ databases">
        <title>Comparative genomics of Cryptococcus and Kwoniella reveals pathogenesis evolution and contrasting modes of karyotype evolution via chromosome fusion or intercentromeric recombination.</title>
        <authorList>
            <person name="Coelho M.A."/>
            <person name="David-Palma M."/>
            <person name="Shea T."/>
            <person name="Bowers K."/>
            <person name="McGinley-Smith S."/>
            <person name="Mohammad A.W."/>
            <person name="Gnirke A."/>
            <person name="Yurkov A.M."/>
            <person name="Nowrousian M."/>
            <person name="Sun S."/>
            <person name="Cuomo C.A."/>
            <person name="Heitman J."/>
        </authorList>
    </citation>
    <scope>NUCLEOTIDE SEQUENCE [LARGE SCALE GENOMIC DNA]</scope>
    <source>
        <strain evidence="2 3">CBS 6074</strain>
    </source>
</reference>
<feature type="compositionally biased region" description="Basic and acidic residues" evidence="1">
    <location>
        <begin position="43"/>
        <end position="57"/>
    </location>
</feature>
<dbReference type="RefSeq" id="XP_066075589.1">
    <property type="nucleotide sequence ID" value="XM_066219492.1"/>
</dbReference>
<protein>
    <submittedName>
        <fullName evidence="2">Uncharacterized protein</fullName>
    </submittedName>
</protein>
<evidence type="ECO:0000313" key="2">
    <source>
        <dbReference type="EMBL" id="WWC88826.1"/>
    </source>
</evidence>
<gene>
    <name evidence="2" type="ORF">L201_003739</name>
</gene>
<organism evidence="2 3">
    <name type="scientific">Kwoniella dendrophila CBS 6074</name>
    <dbReference type="NCBI Taxonomy" id="1295534"/>
    <lineage>
        <taxon>Eukaryota</taxon>
        <taxon>Fungi</taxon>
        <taxon>Dikarya</taxon>
        <taxon>Basidiomycota</taxon>
        <taxon>Agaricomycotina</taxon>
        <taxon>Tremellomycetes</taxon>
        <taxon>Tremellales</taxon>
        <taxon>Cryptococcaceae</taxon>
        <taxon>Kwoniella</taxon>
    </lineage>
</organism>
<feature type="compositionally biased region" description="Polar residues" evidence="1">
    <location>
        <begin position="28"/>
        <end position="40"/>
    </location>
</feature>
<name>A0AAX4JTR6_9TREE</name>
<evidence type="ECO:0000256" key="1">
    <source>
        <dbReference type="SAM" id="MobiDB-lite"/>
    </source>
</evidence>
<dbReference type="EMBL" id="CP144101">
    <property type="protein sequence ID" value="WWC88826.1"/>
    <property type="molecule type" value="Genomic_DNA"/>
</dbReference>
<evidence type="ECO:0000313" key="3">
    <source>
        <dbReference type="Proteomes" id="UP001355207"/>
    </source>
</evidence>